<sequence>MRRLADHGDRSPVDIHPNRHQQNTLTSDYRRIALIEIRELLKSFGTKKAIDSISLDVGEGEIFGFLGPNGAGKTTTIKIMTGVTIADHGTIHVSGLNVQTDALKAKSIMGYIPDRPYLHELLTVREFLVFVGGLYKIPAKVALDRGLEFLSRFDMEEESENLIEGFSHGMKQKVIMAAALIHKPKVLIVDEPMVGLDPKSAATVKNLFKAMAKQEGTTIFLSTHTLSVVEEICTNVGIIHHGKMVASGTISEIMTRARHRDSNLEGVFLQITEEEASHEEIT</sequence>
<dbReference type="PROSITE" id="PS00211">
    <property type="entry name" value="ABC_TRANSPORTER_1"/>
    <property type="match status" value="1"/>
</dbReference>
<organism evidence="6 7">
    <name type="scientific">Candidatus Wallbacteria bacterium HGW-Wallbacteria-1</name>
    <dbReference type="NCBI Taxonomy" id="2013854"/>
    <lineage>
        <taxon>Bacteria</taxon>
        <taxon>Candidatus Walliibacteriota</taxon>
    </lineage>
</organism>
<feature type="region of interest" description="Disordered" evidence="4">
    <location>
        <begin position="1"/>
        <end position="22"/>
    </location>
</feature>
<feature type="compositionally biased region" description="Basic and acidic residues" evidence="4">
    <location>
        <begin position="1"/>
        <end position="17"/>
    </location>
</feature>
<dbReference type="Proteomes" id="UP000233256">
    <property type="component" value="Unassembled WGS sequence"/>
</dbReference>
<dbReference type="SMART" id="SM00382">
    <property type="entry name" value="AAA"/>
    <property type="match status" value="1"/>
</dbReference>
<evidence type="ECO:0000256" key="1">
    <source>
        <dbReference type="ARBA" id="ARBA00022448"/>
    </source>
</evidence>
<dbReference type="InterPro" id="IPR003439">
    <property type="entry name" value="ABC_transporter-like_ATP-bd"/>
</dbReference>
<proteinExistence type="predicted"/>
<evidence type="ECO:0000259" key="5">
    <source>
        <dbReference type="PROSITE" id="PS50893"/>
    </source>
</evidence>
<dbReference type="GO" id="GO:0005524">
    <property type="term" value="F:ATP binding"/>
    <property type="evidence" value="ECO:0007669"/>
    <property type="project" value="UniProtKB-KW"/>
</dbReference>
<dbReference type="PROSITE" id="PS50893">
    <property type="entry name" value="ABC_TRANSPORTER_2"/>
    <property type="match status" value="1"/>
</dbReference>
<dbReference type="Gene3D" id="3.40.50.300">
    <property type="entry name" value="P-loop containing nucleotide triphosphate hydrolases"/>
    <property type="match status" value="1"/>
</dbReference>
<keyword evidence="1" id="KW-0813">Transport</keyword>
<comment type="caution">
    <text evidence="6">The sequence shown here is derived from an EMBL/GenBank/DDBJ whole genome shotgun (WGS) entry which is preliminary data.</text>
</comment>
<dbReference type="CDD" id="cd03230">
    <property type="entry name" value="ABC_DR_subfamily_A"/>
    <property type="match status" value="1"/>
</dbReference>
<evidence type="ECO:0000256" key="2">
    <source>
        <dbReference type="ARBA" id="ARBA00022741"/>
    </source>
</evidence>
<dbReference type="SUPFAM" id="SSF52540">
    <property type="entry name" value="P-loop containing nucleoside triphosphate hydrolases"/>
    <property type="match status" value="1"/>
</dbReference>
<keyword evidence="3" id="KW-0067">ATP-binding</keyword>
<gene>
    <name evidence="6" type="ORF">CVV64_01625</name>
</gene>
<dbReference type="PANTHER" id="PTHR42939:SF1">
    <property type="entry name" value="ABC TRANSPORTER ATP-BINDING PROTEIN ALBC-RELATED"/>
    <property type="match status" value="1"/>
</dbReference>
<keyword evidence="2" id="KW-0547">Nucleotide-binding</keyword>
<protein>
    <submittedName>
        <fullName evidence="6">ABC transporter</fullName>
    </submittedName>
</protein>
<dbReference type="AlphaFoldDB" id="A0A2N1PVH7"/>
<dbReference type="EMBL" id="PGXC01000001">
    <property type="protein sequence ID" value="PKK92344.1"/>
    <property type="molecule type" value="Genomic_DNA"/>
</dbReference>
<evidence type="ECO:0000256" key="3">
    <source>
        <dbReference type="ARBA" id="ARBA00022840"/>
    </source>
</evidence>
<evidence type="ECO:0000313" key="7">
    <source>
        <dbReference type="Proteomes" id="UP000233256"/>
    </source>
</evidence>
<accession>A0A2N1PVH7</accession>
<dbReference type="GO" id="GO:0016887">
    <property type="term" value="F:ATP hydrolysis activity"/>
    <property type="evidence" value="ECO:0007669"/>
    <property type="project" value="InterPro"/>
</dbReference>
<evidence type="ECO:0000313" key="6">
    <source>
        <dbReference type="EMBL" id="PKK92344.1"/>
    </source>
</evidence>
<reference evidence="6 7" key="1">
    <citation type="journal article" date="2017" name="ISME J.">
        <title>Potential for microbial H2 and metal transformations associated with novel bacteria and archaea in deep terrestrial subsurface sediments.</title>
        <authorList>
            <person name="Hernsdorf A.W."/>
            <person name="Amano Y."/>
            <person name="Miyakawa K."/>
            <person name="Ise K."/>
            <person name="Suzuki Y."/>
            <person name="Anantharaman K."/>
            <person name="Probst A."/>
            <person name="Burstein D."/>
            <person name="Thomas B.C."/>
            <person name="Banfield J.F."/>
        </authorList>
    </citation>
    <scope>NUCLEOTIDE SEQUENCE [LARGE SCALE GENOMIC DNA]</scope>
    <source>
        <strain evidence="6">HGW-Wallbacteria-1</strain>
    </source>
</reference>
<dbReference type="InterPro" id="IPR017871">
    <property type="entry name" value="ABC_transporter-like_CS"/>
</dbReference>
<dbReference type="PANTHER" id="PTHR42939">
    <property type="entry name" value="ABC TRANSPORTER ATP-BINDING PROTEIN ALBC-RELATED"/>
    <property type="match status" value="1"/>
</dbReference>
<evidence type="ECO:0000256" key="4">
    <source>
        <dbReference type="SAM" id="MobiDB-lite"/>
    </source>
</evidence>
<dbReference type="InterPro" id="IPR027417">
    <property type="entry name" value="P-loop_NTPase"/>
</dbReference>
<dbReference type="InterPro" id="IPR003593">
    <property type="entry name" value="AAA+_ATPase"/>
</dbReference>
<dbReference type="InterPro" id="IPR051782">
    <property type="entry name" value="ABC_Transporter_VariousFunc"/>
</dbReference>
<name>A0A2N1PVH7_9BACT</name>
<dbReference type="Pfam" id="PF00005">
    <property type="entry name" value="ABC_tran"/>
    <property type="match status" value="1"/>
</dbReference>
<feature type="domain" description="ABC transporter" evidence="5">
    <location>
        <begin position="35"/>
        <end position="266"/>
    </location>
</feature>